<protein>
    <submittedName>
        <fullName evidence="10">Acetoacetate metabolism regulatory protein AtoC (Modular protein)</fullName>
    </submittedName>
</protein>
<evidence type="ECO:0000256" key="2">
    <source>
        <dbReference type="ARBA" id="ARBA00022840"/>
    </source>
</evidence>
<dbReference type="PANTHER" id="PTHR32071">
    <property type="entry name" value="TRANSCRIPTIONAL REGULATORY PROTEIN"/>
    <property type="match status" value="1"/>
</dbReference>
<dbReference type="EMBL" id="FWEV01000083">
    <property type="protein sequence ID" value="SLM29265.1"/>
    <property type="molecule type" value="Genomic_DNA"/>
</dbReference>
<dbReference type="Proteomes" id="UP000191931">
    <property type="component" value="Unassembled WGS sequence"/>
</dbReference>
<dbReference type="PROSITE" id="PS50045">
    <property type="entry name" value="SIGMA54_INTERACT_4"/>
    <property type="match status" value="1"/>
</dbReference>
<evidence type="ECO:0000259" key="9">
    <source>
        <dbReference type="PROSITE" id="PS50110"/>
    </source>
</evidence>
<gene>
    <name evidence="10" type="ORF">MTBBW1_1730063</name>
</gene>
<dbReference type="InterPro" id="IPR002197">
    <property type="entry name" value="HTH_Fis"/>
</dbReference>
<dbReference type="PANTHER" id="PTHR32071:SF21">
    <property type="entry name" value="TRANSCRIPTIONAL REGULATORY PROTEIN FLGR"/>
    <property type="match status" value="1"/>
</dbReference>
<dbReference type="Gene3D" id="3.40.50.2300">
    <property type="match status" value="1"/>
</dbReference>
<keyword evidence="6" id="KW-0597">Phosphoprotein</keyword>
<dbReference type="InterPro" id="IPR002078">
    <property type="entry name" value="Sigma_54_int"/>
</dbReference>
<keyword evidence="11" id="KW-1185">Reference proteome</keyword>
<dbReference type="Gene3D" id="1.10.10.60">
    <property type="entry name" value="Homeodomain-like"/>
    <property type="match status" value="1"/>
</dbReference>
<organism evidence="10 11">
    <name type="scientific">Desulfamplus magnetovallimortis</name>
    <dbReference type="NCBI Taxonomy" id="1246637"/>
    <lineage>
        <taxon>Bacteria</taxon>
        <taxon>Pseudomonadati</taxon>
        <taxon>Thermodesulfobacteriota</taxon>
        <taxon>Desulfobacteria</taxon>
        <taxon>Desulfobacterales</taxon>
        <taxon>Desulfobacteraceae</taxon>
        <taxon>Desulfamplus</taxon>
    </lineage>
</organism>
<dbReference type="AlphaFoldDB" id="A0A1W1HA35"/>
<dbReference type="SUPFAM" id="SSF46689">
    <property type="entry name" value="Homeodomain-like"/>
    <property type="match status" value="1"/>
</dbReference>
<dbReference type="PROSITE" id="PS00675">
    <property type="entry name" value="SIGMA54_INTERACT_1"/>
    <property type="match status" value="1"/>
</dbReference>
<dbReference type="Pfam" id="PF25601">
    <property type="entry name" value="AAA_lid_14"/>
    <property type="match status" value="1"/>
</dbReference>
<dbReference type="PRINTS" id="PR01590">
    <property type="entry name" value="HTHFIS"/>
</dbReference>
<dbReference type="Pfam" id="PF02954">
    <property type="entry name" value="HTH_8"/>
    <property type="match status" value="1"/>
</dbReference>
<reference evidence="10 11" key="1">
    <citation type="submission" date="2017-03" db="EMBL/GenBank/DDBJ databases">
        <authorList>
            <person name="Afonso C.L."/>
            <person name="Miller P.J."/>
            <person name="Scott M.A."/>
            <person name="Spackman E."/>
            <person name="Goraichik I."/>
            <person name="Dimitrov K.M."/>
            <person name="Suarez D.L."/>
            <person name="Swayne D.E."/>
        </authorList>
    </citation>
    <scope>NUCLEOTIDE SEQUENCE [LARGE SCALE GENOMIC DNA]</scope>
    <source>
        <strain evidence="10">PRJEB14757</strain>
    </source>
</reference>
<dbReference type="STRING" id="1246637.MTBBW1_1730063"/>
<dbReference type="GO" id="GO:0043565">
    <property type="term" value="F:sequence-specific DNA binding"/>
    <property type="evidence" value="ECO:0007669"/>
    <property type="project" value="InterPro"/>
</dbReference>
<dbReference type="GO" id="GO:0000160">
    <property type="term" value="P:phosphorelay signal transduction system"/>
    <property type="evidence" value="ECO:0007669"/>
    <property type="project" value="InterPro"/>
</dbReference>
<dbReference type="InterPro" id="IPR025662">
    <property type="entry name" value="Sigma_54_int_dom_ATP-bd_1"/>
</dbReference>
<keyword evidence="3" id="KW-0805">Transcription regulation</keyword>
<feature type="domain" description="Sigma-54 factor interaction" evidence="8">
    <location>
        <begin position="157"/>
        <end position="386"/>
    </location>
</feature>
<dbReference type="SMART" id="SM00448">
    <property type="entry name" value="REC"/>
    <property type="match status" value="1"/>
</dbReference>
<dbReference type="FunFam" id="3.40.50.300:FF:000006">
    <property type="entry name" value="DNA-binding transcriptional regulator NtrC"/>
    <property type="match status" value="1"/>
</dbReference>
<evidence type="ECO:0000313" key="10">
    <source>
        <dbReference type="EMBL" id="SLM29265.1"/>
    </source>
</evidence>
<proteinExistence type="predicted"/>
<evidence type="ECO:0000256" key="7">
    <source>
        <dbReference type="SAM" id="MobiDB-lite"/>
    </source>
</evidence>
<dbReference type="Pfam" id="PF00072">
    <property type="entry name" value="Response_reg"/>
    <property type="match status" value="1"/>
</dbReference>
<keyword evidence="5" id="KW-0804">Transcription</keyword>
<evidence type="ECO:0000313" key="11">
    <source>
        <dbReference type="Proteomes" id="UP000191931"/>
    </source>
</evidence>
<dbReference type="GO" id="GO:0006355">
    <property type="term" value="P:regulation of DNA-templated transcription"/>
    <property type="evidence" value="ECO:0007669"/>
    <property type="project" value="InterPro"/>
</dbReference>
<dbReference type="InterPro" id="IPR011006">
    <property type="entry name" value="CheY-like_superfamily"/>
</dbReference>
<accession>A0A1W1HA35</accession>
<evidence type="ECO:0000256" key="4">
    <source>
        <dbReference type="ARBA" id="ARBA00023125"/>
    </source>
</evidence>
<dbReference type="InterPro" id="IPR025943">
    <property type="entry name" value="Sigma_54_int_dom_ATP-bd_2"/>
</dbReference>
<evidence type="ECO:0000256" key="1">
    <source>
        <dbReference type="ARBA" id="ARBA00022741"/>
    </source>
</evidence>
<dbReference type="Gene3D" id="1.10.8.60">
    <property type="match status" value="1"/>
</dbReference>
<dbReference type="Pfam" id="PF00158">
    <property type="entry name" value="Sigma54_activat"/>
    <property type="match status" value="1"/>
</dbReference>
<sequence>MNDRSQGLNNMLENRVLIIQEDFRERVEMTEALEQAGFKVDSVQSGSDAENAVFRQKFFLVVADIDTPEFSVLDFLNRINVEAPETKIMVVSLRPLVEEAVSLMKHGAFDFVVKPLSMEQLILTARHLMSKIVDSEKAANNDADTKSLPGRKNHIEIITCDKSMLRLLNLAKRVADSTASVLIQGESGTGKELFARFVHENSKRKNMPFVALNCAALPENLLESEMFGHEKGAFTGAVARKEGKFEIAHKGTLFLDEITEMQYHLQAKLLRVIQEKVVDRLGGTQPVEVDVRIVATTNRDVKESIRQNQFREDLYYRLNTIPLVIPPLRNRIGDLKLLCDYFIQKYTKIDARDVKGMTPEAFDLLSRQKFSGNVRELENIIHRAVLLAQDELIAPEDLMMEDFQTEFSEGTYKPSVAASGEKNDVVFSDNLSSSSVENTLNTGSANAGNALNTGNTANAENTTYGGSADNSPSNVENASYSGSADDSPSNTVNDPSLTPSTHSSSNPVIHPNDHLSSSSSENKANNDNPDDFYQKMPPSSLKEMEERMIFNTLDKTQGNRTHAAQILGISVRTLRNKLNEYKEKQ</sequence>
<feature type="region of interest" description="Disordered" evidence="7">
    <location>
        <begin position="434"/>
        <end position="537"/>
    </location>
</feature>
<feature type="compositionally biased region" description="Polar residues" evidence="7">
    <location>
        <begin position="514"/>
        <end position="527"/>
    </location>
</feature>
<dbReference type="CDD" id="cd00009">
    <property type="entry name" value="AAA"/>
    <property type="match status" value="1"/>
</dbReference>
<dbReference type="SUPFAM" id="SSF52172">
    <property type="entry name" value="CheY-like"/>
    <property type="match status" value="1"/>
</dbReference>
<dbReference type="GO" id="GO:0005524">
    <property type="term" value="F:ATP binding"/>
    <property type="evidence" value="ECO:0007669"/>
    <property type="project" value="UniProtKB-KW"/>
</dbReference>
<evidence type="ECO:0000256" key="3">
    <source>
        <dbReference type="ARBA" id="ARBA00023015"/>
    </source>
</evidence>
<evidence type="ECO:0000256" key="6">
    <source>
        <dbReference type="PROSITE-ProRule" id="PRU00169"/>
    </source>
</evidence>
<evidence type="ECO:0000259" key="8">
    <source>
        <dbReference type="PROSITE" id="PS50045"/>
    </source>
</evidence>
<dbReference type="PROSITE" id="PS00676">
    <property type="entry name" value="SIGMA54_INTERACT_2"/>
    <property type="match status" value="1"/>
</dbReference>
<dbReference type="InterPro" id="IPR058031">
    <property type="entry name" value="AAA_lid_NorR"/>
</dbReference>
<dbReference type="InterPro" id="IPR009057">
    <property type="entry name" value="Homeodomain-like_sf"/>
</dbReference>
<feature type="compositionally biased region" description="Polar residues" evidence="7">
    <location>
        <begin position="468"/>
        <end position="507"/>
    </location>
</feature>
<dbReference type="PROSITE" id="PS50110">
    <property type="entry name" value="RESPONSE_REGULATORY"/>
    <property type="match status" value="1"/>
</dbReference>
<dbReference type="InterPro" id="IPR001789">
    <property type="entry name" value="Sig_transdc_resp-reg_receiver"/>
</dbReference>
<keyword evidence="1" id="KW-0547">Nucleotide-binding</keyword>
<dbReference type="InterPro" id="IPR027417">
    <property type="entry name" value="P-loop_NTPase"/>
</dbReference>
<dbReference type="SUPFAM" id="SSF52540">
    <property type="entry name" value="P-loop containing nucleoside triphosphate hydrolases"/>
    <property type="match status" value="1"/>
</dbReference>
<dbReference type="Gene3D" id="3.40.50.300">
    <property type="entry name" value="P-loop containing nucleotide triphosphate hydrolases"/>
    <property type="match status" value="1"/>
</dbReference>
<feature type="compositionally biased region" description="Low complexity" evidence="7">
    <location>
        <begin position="438"/>
        <end position="466"/>
    </location>
</feature>
<keyword evidence="4" id="KW-0238">DNA-binding</keyword>
<keyword evidence="2" id="KW-0067">ATP-binding</keyword>
<feature type="modified residue" description="4-aspartylphosphate" evidence="6">
    <location>
        <position position="64"/>
    </location>
</feature>
<name>A0A1W1HA35_9BACT</name>
<evidence type="ECO:0000256" key="5">
    <source>
        <dbReference type="ARBA" id="ARBA00023163"/>
    </source>
</evidence>
<dbReference type="SMART" id="SM00382">
    <property type="entry name" value="AAA"/>
    <property type="match status" value="1"/>
</dbReference>
<dbReference type="InterPro" id="IPR003593">
    <property type="entry name" value="AAA+_ATPase"/>
</dbReference>
<feature type="domain" description="Response regulatory" evidence="9">
    <location>
        <begin position="15"/>
        <end position="129"/>
    </location>
</feature>